<dbReference type="PANTHER" id="PTHR31465:SF35">
    <property type="entry name" value="RTA1 DOMAIN PROTEIN-RELATED"/>
    <property type="match status" value="1"/>
</dbReference>
<evidence type="ECO:0000256" key="5">
    <source>
        <dbReference type="SAM" id="MobiDB-lite"/>
    </source>
</evidence>
<feature type="compositionally biased region" description="Pro residues" evidence="5">
    <location>
        <begin position="39"/>
        <end position="49"/>
    </location>
</feature>
<evidence type="ECO:0000313" key="8">
    <source>
        <dbReference type="Proteomes" id="UP000639643"/>
    </source>
</evidence>
<gene>
    <name evidence="7" type="ORF">CMUS01_11470</name>
</gene>
<dbReference type="EMBL" id="WIGM01000585">
    <property type="protein sequence ID" value="KAF6820896.1"/>
    <property type="molecule type" value="Genomic_DNA"/>
</dbReference>
<proteinExistence type="predicted"/>
<dbReference type="OrthoDB" id="3358017at2759"/>
<protein>
    <submittedName>
        <fullName evidence="7">RTA1</fullName>
    </submittedName>
</protein>
<accession>A0A8H6JY15</accession>
<feature type="region of interest" description="Disordered" evidence="5">
    <location>
        <begin position="1"/>
        <end position="49"/>
    </location>
</feature>
<keyword evidence="4 6" id="KW-0472">Membrane</keyword>
<reference evidence="7" key="1">
    <citation type="journal article" date="2020" name="Phytopathology">
        <title>Genome Sequence Resources of Colletotrichum truncatum, C. plurivorum, C. musicola, and C. sojae: Four Species Pathogenic to Soybean (Glycine max).</title>
        <authorList>
            <person name="Rogerio F."/>
            <person name="Boufleur T.R."/>
            <person name="Ciampi-Guillardi M."/>
            <person name="Sukno S.A."/>
            <person name="Thon M.R."/>
            <person name="Massola Junior N.S."/>
            <person name="Baroncelli R."/>
        </authorList>
    </citation>
    <scope>NUCLEOTIDE SEQUENCE</scope>
    <source>
        <strain evidence="7">LFN0074</strain>
    </source>
</reference>
<keyword evidence="2 6" id="KW-0812">Transmembrane</keyword>
<evidence type="ECO:0000256" key="2">
    <source>
        <dbReference type="ARBA" id="ARBA00022692"/>
    </source>
</evidence>
<evidence type="ECO:0000256" key="4">
    <source>
        <dbReference type="ARBA" id="ARBA00023136"/>
    </source>
</evidence>
<dbReference type="AlphaFoldDB" id="A0A8H6JY15"/>
<comment type="caution">
    <text evidence="7">The sequence shown here is derived from an EMBL/GenBank/DDBJ whole genome shotgun (WGS) entry which is preliminary data.</text>
</comment>
<keyword evidence="8" id="KW-1185">Reference proteome</keyword>
<comment type="subcellular location">
    <subcellularLocation>
        <location evidence="1">Membrane</location>
        <topology evidence="1">Multi-pass membrane protein</topology>
    </subcellularLocation>
</comment>
<evidence type="ECO:0000256" key="6">
    <source>
        <dbReference type="SAM" id="Phobius"/>
    </source>
</evidence>
<evidence type="ECO:0000313" key="7">
    <source>
        <dbReference type="EMBL" id="KAF6820896.1"/>
    </source>
</evidence>
<dbReference type="Proteomes" id="UP000639643">
    <property type="component" value="Unassembled WGS sequence"/>
</dbReference>
<dbReference type="InterPro" id="IPR007568">
    <property type="entry name" value="RTA1"/>
</dbReference>
<sequence>MLLLRTDTHRRLRHPGHQPVPCPAGPVRGVHLHDSRPSNPNPSTRPSPPLTGALPWVTKIFVTGDVVSVTLQASGGGIQTARILGLYDMKERIMTVETFVQIFIFGFFIDTIVPFHRRIIRQPMILTIEEGALWKIQHTTSLIVIIRRVLKVVEYLQENDGRLVFHEVFLYIFDTLLAAVVMAMTRVWYVLRSGGVDFGQGQRCGRIKQ</sequence>
<organism evidence="7 8">
    <name type="scientific">Colletotrichum musicola</name>
    <dbReference type="NCBI Taxonomy" id="2175873"/>
    <lineage>
        <taxon>Eukaryota</taxon>
        <taxon>Fungi</taxon>
        <taxon>Dikarya</taxon>
        <taxon>Ascomycota</taxon>
        <taxon>Pezizomycotina</taxon>
        <taxon>Sordariomycetes</taxon>
        <taxon>Hypocreomycetidae</taxon>
        <taxon>Glomerellales</taxon>
        <taxon>Glomerellaceae</taxon>
        <taxon>Colletotrichum</taxon>
        <taxon>Colletotrichum orchidearum species complex</taxon>
    </lineage>
</organism>
<dbReference type="Pfam" id="PF04479">
    <property type="entry name" value="RTA1"/>
    <property type="match status" value="1"/>
</dbReference>
<dbReference type="PANTHER" id="PTHR31465">
    <property type="entry name" value="PROTEIN RTA1-RELATED"/>
    <property type="match status" value="1"/>
</dbReference>
<feature type="transmembrane region" description="Helical" evidence="6">
    <location>
        <begin position="168"/>
        <end position="189"/>
    </location>
</feature>
<evidence type="ECO:0000256" key="1">
    <source>
        <dbReference type="ARBA" id="ARBA00004141"/>
    </source>
</evidence>
<evidence type="ECO:0000256" key="3">
    <source>
        <dbReference type="ARBA" id="ARBA00022989"/>
    </source>
</evidence>
<keyword evidence="3 6" id="KW-1133">Transmembrane helix</keyword>
<feature type="transmembrane region" description="Helical" evidence="6">
    <location>
        <begin position="98"/>
        <end position="115"/>
    </location>
</feature>
<name>A0A8H6JY15_9PEZI</name>
<dbReference type="GO" id="GO:0016020">
    <property type="term" value="C:membrane"/>
    <property type="evidence" value="ECO:0007669"/>
    <property type="project" value="UniProtKB-SubCell"/>
</dbReference>